<feature type="transmembrane region" description="Helical" evidence="6">
    <location>
        <begin position="314"/>
        <end position="341"/>
    </location>
</feature>
<dbReference type="GO" id="GO:0005295">
    <property type="term" value="F:neutral L-amino acid:sodium symporter activity"/>
    <property type="evidence" value="ECO:0007669"/>
    <property type="project" value="TreeGrafter"/>
</dbReference>
<keyword evidence="4 6" id="KW-1133">Transmembrane helix</keyword>
<name>A0A644VIQ1_9ZZZZ</name>
<dbReference type="GO" id="GO:0005886">
    <property type="term" value="C:plasma membrane"/>
    <property type="evidence" value="ECO:0007669"/>
    <property type="project" value="TreeGrafter"/>
</dbReference>
<sequence>MKKIKITLLAKVVIAIAAGVLFGQFLPAGIARFFVTFNSLFGNFLSFTIPLIIVGLVTPAIGDLGKGAGKLLAITALIAYLSTIMSGFFTYFSSAAVFPSIIPVSSSLSAVENPENFLLLPYFKVAMPPLMDVMTALLLSFTIGLGLTVINGTTLKNSFKDFRDIITKLIEVVIIPLLPLHIFGIFLNMTVSGQVFSIITMFIKIIAFIFVLHVVLLIVQFCIAGAIGKKNPFKLLKTMLPAYATALGTQSSAATIPVTLAQTIKNGVRENIAVFTVPLCATIHMSGSTMKITACAMAIMYMSGLPVQFMEIGAFILMLAITMVAAPGVPGGAIMAALGLLQSMLGFNETLQALMIALYIAMDSFGTACNVTGDGAIAVIMDKIAGEKR</sequence>
<dbReference type="Gene3D" id="1.10.3860.10">
    <property type="entry name" value="Sodium:dicarboxylate symporter"/>
    <property type="match status" value="1"/>
</dbReference>
<dbReference type="EMBL" id="VSSQ01000322">
    <property type="protein sequence ID" value="MPL91150.1"/>
    <property type="molecule type" value="Genomic_DNA"/>
</dbReference>
<dbReference type="Pfam" id="PF00375">
    <property type="entry name" value="SDF"/>
    <property type="match status" value="1"/>
</dbReference>
<comment type="caution">
    <text evidence="7">The sequence shown here is derived from an EMBL/GenBank/DDBJ whole genome shotgun (WGS) entry which is preliminary data.</text>
</comment>
<evidence type="ECO:0000256" key="4">
    <source>
        <dbReference type="ARBA" id="ARBA00022989"/>
    </source>
</evidence>
<gene>
    <name evidence="7" type="primary">sstT_3</name>
    <name evidence="7" type="ORF">SDC9_37213</name>
</gene>
<keyword evidence="3 6" id="KW-0812">Transmembrane</keyword>
<evidence type="ECO:0000256" key="6">
    <source>
        <dbReference type="SAM" id="Phobius"/>
    </source>
</evidence>
<evidence type="ECO:0000256" key="3">
    <source>
        <dbReference type="ARBA" id="ARBA00022692"/>
    </source>
</evidence>
<evidence type="ECO:0000256" key="2">
    <source>
        <dbReference type="ARBA" id="ARBA00022448"/>
    </source>
</evidence>
<comment type="subcellular location">
    <subcellularLocation>
        <location evidence="1">Membrane</location>
        <topology evidence="1">Multi-pass membrane protein</topology>
    </subcellularLocation>
</comment>
<reference evidence="7" key="1">
    <citation type="submission" date="2019-08" db="EMBL/GenBank/DDBJ databases">
        <authorList>
            <person name="Kucharzyk K."/>
            <person name="Murdoch R.W."/>
            <person name="Higgins S."/>
            <person name="Loffler F."/>
        </authorList>
    </citation>
    <scope>NUCLEOTIDE SEQUENCE</scope>
</reference>
<evidence type="ECO:0000313" key="7">
    <source>
        <dbReference type="EMBL" id="MPL91150.1"/>
    </source>
</evidence>
<dbReference type="SUPFAM" id="SSF118215">
    <property type="entry name" value="Proton glutamate symport protein"/>
    <property type="match status" value="1"/>
</dbReference>
<proteinExistence type="predicted"/>
<organism evidence="7">
    <name type="scientific">bioreactor metagenome</name>
    <dbReference type="NCBI Taxonomy" id="1076179"/>
    <lineage>
        <taxon>unclassified sequences</taxon>
        <taxon>metagenomes</taxon>
        <taxon>ecological metagenomes</taxon>
    </lineage>
</organism>
<feature type="transmembrane region" description="Helical" evidence="6">
    <location>
        <begin position="133"/>
        <end position="153"/>
    </location>
</feature>
<dbReference type="AlphaFoldDB" id="A0A644VIQ1"/>
<dbReference type="FunFam" id="1.10.3860.10:FF:000007">
    <property type="entry name" value="Dicarboxylate/amino acid:cation symporter"/>
    <property type="match status" value="1"/>
</dbReference>
<accession>A0A644VIQ1</accession>
<feature type="transmembrane region" description="Helical" evidence="6">
    <location>
        <begin position="40"/>
        <end position="59"/>
    </location>
</feature>
<keyword evidence="2" id="KW-0813">Transport</keyword>
<evidence type="ECO:0000256" key="1">
    <source>
        <dbReference type="ARBA" id="ARBA00004141"/>
    </source>
</evidence>
<protein>
    <submittedName>
        <fullName evidence="7">Serine/threonine transporter SstT</fullName>
    </submittedName>
</protein>
<feature type="transmembrane region" description="Helical" evidence="6">
    <location>
        <begin position="240"/>
        <end position="260"/>
    </location>
</feature>
<dbReference type="PANTHER" id="PTHR42865">
    <property type="entry name" value="PROTON/GLUTAMATE-ASPARTATE SYMPORTER"/>
    <property type="match status" value="1"/>
</dbReference>
<dbReference type="InterPro" id="IPR036458">
    <property type="entry name" value="Na:dicarbo_symporter_sf"/>
</dbReference>
<dbReference type="PANTHER" id="PTHR42865:SF8">
    <property type="entry name" value="SERINE_THREONINE TRANSPORTER SSTT"/>
    <property type="match status" value="1"/>
</dbReference>
<keyword evidence="5 6" id="KW-0472">Membrane</keyword>
<feature type="transmembrane region" description="Helical" evidence="6">
    <location>
        <begin position="165"/>
        <end position="189"/>
    </location>
</feature>
<dbReference type="GO" id="GO:0032329">
    <property type="term" value="P:serine transport"/>
    <property type="evidence" value="ECO:0007669"/>
    <property type="project" value="TreeGrafter"/>
</dbReference>
<evidence type="ECO:0000256" key="5">
    <source>
        <dbReference type="ARBA" id="ARBA00023136"/>
    </source>
</evidence>
<feature type="transmembrane region" description="Helical" evidence="6">
    <location>
        <begin position="353"/>
        <end position="380"/>
    </location>
</feature>
<feature type="transmembrane region" description="Helical" evidence="6">
    <location>
        <begin position="195"/>
        <end position="228"/>
    </location>
</feature>
<feature type="transmembrane region" description="Helical" evidence="6">
    <location>
        <begin position="71"/>
        <end position="92"/>
    </location>
</feature>
<feature type="transmembrane region" description="Helical" evidence="6">
    <location>
        <begin position="272"/>
        <end position="302"/>
    </location>
</feature>
<feature type="transmembrane region" description="Helical" evidence="6">
    <location>
        <begin position="12"/>
        <end position="34"/>
    </location>
</feature>
<dbReference type="InterPro" id="IPR001991">
    <property type="entry name" value="Na-dicarboxylate_symporter"/>
</dbReference>